<keyword evidence="1" id="KW-0813">Transport</keyword>
<dbReference type="PANTHER" id="PTHR43499:SF1">
    <property type="entry name" value="ABC TRANSPORTER I FAMILY MEMBER 1"/>
    <property type="match status" value="1"/>
</dbReference>
<dbReference type="InterPro" id="IPR027417">
    <property type="entry name" value="P-loop_NTPase"/>
</dbReference>
<dbReference type="InterPro" id="IPR003593">
    <property type="entry name" value="AAA+_ATPase"/>
</dbReference>
<keyword evidence="3" id="KW-0201">Cytochrome c-type biogenesis</keyword>
<evidence type="ECO:0000313" key="8">
    <source>
        <dbReference type="EMBL" id="SVC13665.1"/>
    </source>
</evidence>
<evidence type="ECO:0000256" key="2">
    <source>
        <dbReference type="ARBA" id="ARBA00022741"/>
    </source>
</evidence>
<evidence type="ECO:0000256" key="1">
    <source>
        <dbReference type="ARBA" id="ARBA00022448"/>
    </source>
</evidence>
<accession>A0A382JPR3</accession>
<dbReference type="SUPFAM" id="SSF52540">
    <property type="entry name" value="P-loop containing nucleoside triphosphate hydrolases"/>
    <property type="match status" value="1"/>
</dbReference>
<dbReference type="GO" id="GO:0017004">
    <property type="term" value="P:cytochrome complex assembly"/>
    <property type="evidence" value="ECO:0007669"/>
    <property type="project" value="UniProtKB-KW"/>
</dbReference>
<protein>
    <recommendedName>
        <fullName evidence="7">ABC transporter domain-containing protein</fullName>
    </recommendedName>
</protein>
<dbReference type="PANTHER" id="PTHR43499">
    <property type="entry name" value="ABC TRANSPORTER I FAMILY MEMBER 1"/>
    <property type="match status" value="1"/>
</dbReference>
<dbReference type="NCBIfam" id="TIGR01189">
    <property type="entry name" value="ccmA"/>
    <property type="match status" value="1"/>
</dbReference>
<dbReference type="PROSITE" id="PS50893">
    <property type="entry name" value="ABC_TRANSPORTER_2"/>
    <property type="match status" value="1"/>
</dbReference>
<gene>
    <name evidence="8" type="ORF">METZ01_LOCUS266519</name>
</gene>
<feature type="domain" description="ABC transporter" evidence="7">
    <location>
        <begin position="2"/>
        <end position="202"/>
    </location>
</feature>
<dbReference type="InterPro" id="IPR005895">
    <property type="entry name" value="ABC_transptr_haem_export_CcmA"/>
</dbReference>
<dbReference type="Pfam" id="PF00005">
    <property type="entry name" value="ABC_tran"/>
    <property type="match status" value="1"/>
</dbReference>
<keyword evidence="5" id="KW-1278">Translocase</keyword>
<sequence>MLEARAISCVKGDRLLFENFNLQLQPGEICQVHGSNGAGKTSLLRILCGLSLPDSGEVFWNGSSIRQDPGQFHCDLAYIGHSYGLKMDLTARENLAVSLTMQSASADASIDGAIARVGLSGSEGLLCRLLSAGQRRRVAVARLYLTRAPLWVLDEPLGAIDADGVQDIEAALDAHLTQNGMVILTTHQPINLEHAAVRAVHLGN</sequence>
<keyword evidence="4" id="KW-0067">ATP-binding</keyword>
<dbReference type="InterPro" id="IPR003439">
    <property type="entry name" value="ABC_transporter-like_ATP-bd"/>
</dbReference>
<reference evidence="8" key="1">
    <citation type="submission" date="2018-05" db="EMBL/GenBank/DDBJ databases">
        <authorList>
            <person name="Lanie J.A."/>
            <person name="Ng W.-L."/>
            <person name="Kazmierczak K.M."/>
            <person name="Andrzejewski T.M."/>
            <person name="Davidsen T.M."/>
            <person name="Wayne K.J."/>
            <person name="Tettelin H."/>
            <person name="Glass J.I."/>
            <person name="Rusch D."/>
            <person name="Podicherti R."/>
            <person name="Tsui H.-C.T."/>
            <person name="Winkler M.E."/>
        </authorList>
    </citation>
    <scope>NUCLEOTIDE SEQUENCE</scope>
</reference>
<dbReference type="EMBL" id="UINC01075462">
    <property type="protein sequence ID" value="SVC13665.1"/>
    <property type="molecule type" value="Genomic_DNA"/>
</dbReference>
<dbReference type="Gene3D" id="3.40.50.300">
    <property type="entry name" value="P-loop containing nucleotide triphosphate hydrolases"/>
    <property type="match status" value="1"/>
</dbReference>
<evidence type="ECO:0000256" key="5">
    <source>
        <dbReference type="ARBA" id="ARBA00022967"/>
    </source>
</evidence>
<keyword evidence="6" id="KW-0472">Membrane</keyword>
<evidence type="ECO:0000256" key="3">
    <source>
        <dbReference type="ARBA" id="ARBA00022748"/>
    </source>
</evidence>
<proteinExistence type="predicted"/>
<dbReference type="GO" id="GO:0022857">
    <property type="term" value="F:transmembrane transporter activity"/>
    <property type="evidence" value="ECO:0007669"/>
    <property type="project" value="InterPro"/>
</dbReference>
<dbReference type="AlphaFoldDB" id="A0A382JPR3"/>
<dbReference type="InterPro" id="IPR017871">
    <property type="entry name" value="ABC_transporter-like_CS"/>
</dbReference>
<evidence type="ECO:0000259" key="7">
    <source>
        <dbReference type="PROSITE" id="PS50893"/>
    </source>
</evidence>
<dbReference type="GO" id="GO:0016887">
    <property type="term" value="F:ATP hydrolysis activity"/>
    <property type="evidence" value="ECO:0007669"/>
    <property type="project" value="InterPro"/>
</dbReference>
<evidence type="ECO:0000256" key="4">
    <source>
        <dbReference type="ARBA" id="ARBA00022840"/>
    </source>
</evidence>
<dbReference type="NCBIfam" id="NF010061">
    <property type="entry name" value="PRK13538.1"/>
    <property type="match status" value="1"/>
</dbReference>
<name>A0A382JPR3_9ZZZZ</name>
<dbReference type="PROSITE" id="PS00211">
    <property type="entry name" value="ABC_TRANSPORTER_1"/>
    <property type="match status" value="1"/>
</dbReference>
<keyword evidence="2" id="KW-0547">Nucleotide-binding</keyword>
<dbReference type="GO" id="GO:0005524">
    <property type="term" value="F:ATP binding"/>
    <property type="evidence" value="ECO:0007669"/>
    <property type="project" value="UniProtKB-KW"/>
</dbReference>
<organism evidence="8">
    <name type="scientific">marine metagenome</name>
    <dbReference type="NCBI Taxonomy" id="408172"/>
    <lineage>
        <taxon>unclassified sequences</taxon>
        <taxon>metagenomes</taxon>
        <taxon>ecological metagenomes</taxon>
    </lineage>
</organism>
<dbReference type="SMART" id="SM00382">
    <property type="entry name" value="AAA"/>
    <property type="match status" value="1"/>
</dbReference>
<evidence type="ECO:0000256" key="6">
    <source>
        <dbReference type="ARBA" id="ARBA00023136"/>
    </source>
</evidence>